<gene>
    <name evidence="5" type="ORF">HH800_08660</name>
</gene>
<dbReference type="InterPro" id="IPR050109">
    <property type="entry name" value="HTH-type_TetR-like_transc_reg"/>
</dbReference>
<dbReference type="PROSITE" id="PS50977">
    <property type="entry name" value="HTH_TETR_2"/>
    <property type="match status" value="1"/>
</dbReference>
<dbReference type="PANTHER" id="PTHR30055">
    <property type="entry name" value="HTH-TYPE TRANSCRIPTIONAL REGULATOR RUTR"/>
    <property type="match status" value="1"/>
</dbReference>
<evidence type="ECO:0000256" key="3">
    <source>
        <dbReference type="SAM" id="MobiDB-lite"/>
    </source>
</evidence>
<feature type="DNA-binding region" description="H-T-H motif" evidence="2">
    <location>
        <begin position="52"/>
        <end position="71"/>
    </location>
</feature>
<dbReference type="GO" id="GO:0003700">
    <property type="term" value="F:DNA-binding transcription factor activity"/>
    <property type="evidence" value="ECO:0007669"/>
    <property type="project" value="TreeGrafter"/>
</dbReference>
<evidence type="ECO:0000313" key="5">
    <source>
        <dbReference type="EMBL" id="QJR02256.1"/>
    </source>
</evidence>
<dbReference type="AlphaFoldDB" id="A0A6M4G5S3"/>
<dbReference type="PANTHER" id="PTHR30055:SF146">
    <property type="entry name" value="HTH-TYPE TRANSCRIPTIONAL DUAL REGULATOR CECR"/>
    <property type="match status" value="1"/>
</dbReference>
<dbReference type="SUPFAM" id="SSF46689">
    <property type="entry name" value="Homeodomain-like"/>
    <property type="match status" value="1"/>
</dbReference>
<dbReference type="RefSeq" id="WP_169860763.1">
    <property type="nucleotide sequence ID" value="NZ_CP053021.1"/>
</dbReference>
<evidence type="ECO:0000259" key="4">
    <source>
        <dbReference type="PROSITE" id="PS50977"/>
    </source>
</evidence>
<reference evidence="5 6" key="1">
    <citation type="submission" date="2020-04" db="EMBL/GenBank/DDBJ databases">
        <title>The Whole Genome Analysis of High salt-tolerant Sphingobium yanoikuyae YC-XJ2 with Aryl organophosphorus flame retardants (aryl-OPFRs)-degrading capacity and characteristics of Related phosphotriesterase.</title>
        <authorList>
            <person name="Li X."/>
        </authorList>
    </citation>
    <scope>NUCLEOTIDE SEQUENCE [LARGE SCALE GENOMIC DNA]</scope>
    <source>
        <strain evidence="5 6">YC-XJ2</strain>
    </source>
</reference>
<dbReference type="InterPro" id="IPR001647">
    <property type="entry name" value="HTH_TetR"/>
</dbReference>
<dbReference type="PRINTS" id="PR00455">
    <property type="entry name" value="HTHTETR"/>
</dbReference>
<dbReference type="InterPro" id="IPR009057">
    <property type="entry name" value="Homeodomain-like_sf"/>
</dbReference>
<feature type="region of interest" description="Disordered" evidence="3">
    <location>
        <begin position="1"/>
        <end position="24"/>
    </location>
</feature>
<organism evidence="5 6">
    <name type="scientific">Sphingobium yanoikuyae</name>
    <name type="common">Sphingomonas yanoikuyae</name>
    <dbReference type="NCBI Taxonomy" id="13690"/>
    <lineage>
        <taxon>Bacteria</taxon>
        <taxon>Pseudomonadati</taxon>
        <taxon>Pseudomonadota</taxon>
        <taxon>Alphaproteobacteria</taxon>
        <taxon>Sphingomonadales</taxon>
        <taxon>Sphingomonadaceae</taxon>
        <taxon>Sphingobium</taxon>
    </lineage>
</organism>
<dbReference type="Proteomes" id="UP000502611">
    <property type="component" value="Chromosome"/>
</dbReference>
<accession>A0A6M4G5S3</accession>
<sequence>MKQQTPKGRDIPLPPRNPKGGRPTQEVAAQLGAHILDVALEEFINRGADGASMESIAASANVSKRTLYSRFGSKTELLRAAVEHGLCRHLRPIASTIPKGLLRDRLLFVGRKMLDLSLKREVIGLEALILWLLDHESSPTAAPTLGASEGIRIVRSILESSEWNHSMDEDALQFFARHIFDTLVMVPRHLILVRREFPNTPTAKRAYLTQALDILLWKRDTT</sequence>
<feature type="domain" description="HTH tetR-type" evidence="4">
    <location>
        <begin position="29"/>
        <end position="89"/>
    </location>
</feature>
<keyword evidence="1 2" id="KW-0238">DNA-binding</keyword>
<evidence type="ECO:0000313" key="6">
    <source>
        <dbReference type="Proteomes" id="UP000502611"/>
    </source>
</evidence>
<protein>
    <submittedName>
        <fullName evidence="5">TetR/AcrR family transcriptional regulator</fullName>
    </submittedName>
</protein>
<dbReference type="Pfam" id="PF00440">
    <property type="entry name" value="TetR_N"/>
    <property type="match status" value="1"/>
</dbReference>
<name>A0A6M4G5S3_SPHYA</name>
<proteinExistence type="predicted"/>
<evidence type="ECO:0000256" key="2">
    <source>
        <dbReference type="PROSITE-ProRule" id="PRU00335"/>
    </source>
</evidence>
<evidence type="ECO:0000256" key="1">
    <source>
        <dbReference type="ARBA" id="ARBA00023125"/>
    </source>
</evidence>
<dbReference type="EMBL" id="CP053021">
    <property type="protein sequence ID" value="QJR02256.1"/>
    <property type="molecule type" value="Genomic_DNA"/>
</dbReference>
<dbReference type="Gene3D" id="1.10.357.10">
    <property type="entry name" value="Tetracycline Repressor, domain 2"/>
    <property type="match status" value="1"/>
</dbReference>
<dbReference type="GO" id="GO:0000976">
    <property type="term" value="F:transcription cis-regulatory region binding"/>
    <property type="evidence" value="ECO:0007669"/>
    <property type="project" value="TreeGrafter"/>
</dbReference>